<keyword evidence="1" id="KW-0805">Transcription regulation</keyword>
<dbReference type="InterPro" id="IPR019734">
    <property type="entry name" value="TPR_rpt"/>
</dbReference>
<dbReference type="GO" id="GO:0006355">
    <property type="term" value="P:regulation of DNA-templated transcription"/>
    <property type="evidence" value="ECO:0007669"/>
    <property type="project" value="InterPro"/>
</dbReference>
<dbReference type="PANTHER" id="PTHR44688:SF16">
    <property type="entry name" value="DNA-BINDING TRANSCRIPTIONAL ACTIVATOR DEVR_DOSR"/>
    <property type="match status" value="1"/>
</dbReference>
<dbReference type="InterPro" id="IPR059106">
    <property type="entry name" value="WHD_MalT"/>
</dbReference>
<organism evidence="5 6">
    <name type="scientific">Litoribrevibacter albus</name>
    <dbReference type="NCBI Taxonomy" id="1473156"/>
    <lineage>
        <taxon>Bacteria</taxon>
        <taxon>Pseudomonadati</taxon>
        <taxon>Pseudomonadota</taxon>
        <taxon>Gammaproteobacteria</taxon>
        <taxon>Oceanospirillales</taxon>
        <taxon>Oceanospirillaceae</taxon>
        <taxon>Litoribrevibacter</taxon>
    </lineage>
</organism>
<protein>
    <submittedName>
        <fullName evidence="5">LuxR family transcriptional regulator</fullName>
    </submittedName>
</protein>
<keyword evidence="6" id="KW-1185">Reference proteome</keyword>
<dbReference type="SMART" id="SM00421">
    <property type="entry name" value="HTH_LUXR"/>
    <property type="match status" value="1"/>
</dbReference>
<reference evidence="5" key="1">
    <citation type="journal article" date="2014" name="Int. J. Syst. Evol. Microbiol.">
        <title>Complete genome sequence of Corynebacterium casei LMG S-19264T (=DSM 44701T), isolated from a smear-ripened cheese.</title>
        <authorList>
            <consortium name="US DOE Joint Genome Institute (JGI-PGF)"/>
            <person name="Walter F."/>
            <person name="Albersmeier A."/>
            <person name="Kalinowski J."/>
            <person name="Ruckert C."/>
        </authorList>
    </citation>
    <scope>NUCLEOTIDE SEQUENCE</scope>
    <source>
        <strain evidence="5">NBRC 110071</strain>
    </source>
</reference>
<accession>A0AA37SDA4</accession>
<dbReference type="PANTHER" id="PTHR44688">
    <property type="entry name" value="DNA-BINDING TRANSCRIPTIONAL ACTIVATOR DEVR_DOSR"/>
    <property type="match status" value="1"/>
</dbReference>
<evidence type="ECO:0000313" key="5">
    <source>
        <dbReference type="EMBL" id="GLQ32810.1"/>
    </source>
</evidence>
<comment type="caution">
    <text evidence="5">The sequence shown here is derived from an EMBL/GenBank/DDBJ whole genome shotgun (WGS) entry which is preliminary data.</text>
</comment>
<dbReference type="CDD" id="cd06170">
    <property type="entry name" value="LuxR_C_like"/>
    <property type="match status" value="1"/>
</dbReference>
<dbReference type="SMART" id="SM00028">
    <property type="entry name" value="TPR"/>
    <property type="match status" value="4"/>
</dbReference>
<dbReference type="Gene3D" id="1.10.10.10">
    <property type="entry name" value="Winged helix-like DNA-binding domain superfamily/Winged helix DNA-binding domain"/>
    <property type="match status" value="1"/>
</dbReference>
<dbReference type="Gene3D" id="1.25.40.10">
    <property type="entry name" value="Tetratricopeptide repeat domain"/>
    <property type="match status" value="1"/>
</dbReference>
<dbReference type="InterPro" id="IPR016032">
    <property type="entry name" value="Sig_transdc_resp-reg_C-effctor"/>
</dbReference>
<evidence type="ECO:0000256" key="2">
    <source>
        <dbReference type="ARBA" id="ARBA00023125"/>
    </source>
</evidence>
<dbReference type="InterPro" id="IPR036388">
    <property type="entry name" value="WH-like_DNA-bd_sf"/>
</dbReference>
<dbReference type="EMBL" id="BSNM01000016">
    <property type="protein sequence ID" value="GLQ32810.1"/>
    <property type="molecule type" value="Genomic_DNA"/>
</dbReference>
<reference evidence="5" key="2">
    <citation type="submission" date="2023-01" db="EMBL/GenBank/DDBJ databases">
        <title>Draft genome sequence of Litoribrevibacter albus strain NBRC 110071.</title>
        <authorList>
            <person name="Sun Q."/>
            <person name="Mori K."/>
        </authorList>
    </citation>
    <scope>NUCLEOTIDE SEQUENCE</scope>
    <source>
        <strain evidence="5">NBRC 110071</strain>
    </source>
</reference>
<dbReference type="SUPFAM" id="SSF52540">
    <property type="entry name" value="P-loop containing nucleoside triphosphate hydrolases"/>
    <property type="match status" value="1"/>
</dbReference>
<dbReference type="GO" id="GO:0003677">
    <property type="term" value="F:DNA binding"/>
    <property type="evidence" value="ECO:0007669"/>
    <property type="project" value="UniProtKB-KW"/>
</dbReference>
<evidence type="ECO:0000259" key="4">
    <source>
        <dbReference type="PROSITE" id="PS50043"/>
    </source>
</evidence>
<dbReference type="Pfam" id="PF17874">
    <property type="entry name" value="TPR_MalT"/>
    <property type="match status" value="1"/>
</dbReference>
<dbReference type="PROSITE" id="PS00622">
    <property type="entry name" value="HTH_LUXR_1"/>
    <property type="match status" value="1"/>
</dbReference>
<dbReference type="InterPro" id="IPR000792">
    <property type="entry name" value="Tscrpt_reg_LuxR_C"/>
</dbReference>
<keyword evidence="2" id="KW-0238">DNA-binding</keyword>
<keyword evidence="3" id="KW-0804">Transcription</keyword>
<proteinExistence type="predicted"/>
<dbReference type="RefSeq" id="WP_284382946.1">
    <property type="nucleotide sequence ID" value="NZ_BSNM01000016.1"/>
</dbReference>
<dbReference type="InterPro" id="IPR041617">
    <property type="entry name" value="TPR_MalT"/>
</dbReference>
<dbReference type="SUPFAM" id="SSF46894">
    <property type="entry name" value="C-terminal effector domain of the bipartite response regulators"/>
    <property type="match status" value="1"/>
</dbReference>
<name>A0AA37SDA4_9GAMM</name>
<dbReference type="InterPro" id="IPR011990">
    <property type="entry name" value="TPR-like_helical_dom_sf"/>
</dbReference>
<dbReference type="Pfam" id="PF25873">
    <property type="entry name" value="WHD_MalT"/>
    <property type="match status" value="1"/>
</dbReference>
<gene>
    <name evidence="5" type="ORF">GCM10007876_32890</name>
</gene>
<dbReference type="Pfam" id="PF00196">
    <property type="entry name" value="GerE"/>
    <property type="match status" value="1"/>
</dbReference>
<sequence length="900" mass="102155">MDNAFRSMLIKTKISPPAHFHDLVERQRLIDRLNKAKGGQLILLTAPTGYSKTTLVSQWLVTTQRTFAWLTLDHKDNDPGRFWRYVFSTLSNQGIALPELTPDLITEHCPSTIINAFDDLTASQPNHPISTSETPFTLIFDDFQCLSNTVLLDQLNELLDFLPTNLNVVITSQIFPELKLSRRRSKHQIIELDQSALAFTEEESQAYLSHLLEHPITPHTQKDVHRKTEGWPAGIQLLSIVLDQDHQSPHLLDLSTPISFFDEEVLATLPEELQAFLLHTAFLPWLHPSLCNAVLGITHSDQLIEQLTEKNLFLVKYGETWRFHDLFKEALNSHDQVTDAHRQRAIDWFETNGFISRAIDQCVPLKDWQRVTRLMNIEAREKLTNGEQMTVDGWLRILPSDMQQDRPRLILLRAAIFLTNSHTEEAAEYLEKAKRQLEVYRNSPEKQAAAELTESDLEDTSKEITIMESFVAMFRGDFKSAHSLSEAALATPSAAGHLDLYAQMPMCHALIHQGKLVEAMHLSEAIIRQGMQDGLAFPVLIGISNLVPTYMLLGKLDKSIQLLDQVEHWHAQQSAPSPYAPWIDGMRALIYREQGKLPEALTLIQTLLDYIPETTDPFQIIPIYAIAAHVYRSNHRFEKGEHFLQQGLLVQQQHLPEEWPFSFPRLSSLILVSALIQQDTEKLMVWLEDNESALKDRTDFLSESERLLLAKLYLAVGRHEDCQQLCEAIKEQAGAGHRVQNKAKALATLTTCAAAQKDFVTCIQHLQAALLLCEQHGFTQLLLDEGPHMTPIMKMAQPYCSHPEYIDELIALHAQQQPSSQVEGNAEFQQNQTLVEPLSKRESQILALIAEGFKNQEIADQLFVSITTVKTHVHNIYGKMEVRNRTAAVAKARELNLLAG</sequence>
<dbReference type="SUPFAM" id="SSF48452">
    <property type="entry name" value="TPR-like"/>
    <property type="match status" value="1"/>
</dbReference>
<evidence type="ECO:0000256" key="3">
    <source>
        <dbReference type="ARBA" id="ARBA00023163"/>
    </source>
</evidence>
<dbReference type="AlphaFoldDB" id="A0AA37SDA4"/>
<dbReference type="PRINTS" id="PR00038">
    <property type="entry name" value="HTHLUXR"/>
</dbReference>
<evidence type="ECO:0000313" key="6">
    <source>
        <dbReference type="Proteomes" id="UP001161389"/>
    </source>
</evidence>
<dbReference type="Gene3D" id="3.40.50.300">
    <property type="entry name" value="P-loop containing nucleotide triphosphate hydrolases"/>
    <property type="match status" value="1"/>
</dbReference>
<dbReference type="InterPro" id="IPR027417">
    <property type="entry name" value="P-loop_NTPase"/>
</dbReference>
<dbReference type="PROSITE" id="PS50043">
    <property type="entry name" value="HTH_LUXR_2"/>
    <property type="match status" value="1"/>
</dbReference>
<dbReference type="Proteomes" id="UP001161389">
    <property type="component" value="Unassembled WGS sequence"/>
</dbReference>
<evidence type="ECO:0000256" key="1">
    <source>
        <dbReference type="ARBA" id="ARBA00023015"/>
    </source>
</evidence>
<feature type="domain" description="HTH luxR-type" evidence="4">
    <location>
        <begin position="831"/>
        <end position="896"/>
    </location>
</feature>